<protein>
    <recommendedName>
        <fullName evidence="2">PH domain-containing protein</fullName>
    </recommendedName>
</protein>
<name>A0ABU0R5Z8_9MICO</name>
<keyword evidence="1" id="KW-0812">Transmembrane</keyword>
<evidence type="ECO:0000313" key="4">
    <source>
        <dbReference type="Proteomes" id="UP001239083"/>
    </source>
</evidence>
<evidence type="ECO:0000259" key="2">
    <source>
        <dbReference type="Pfam" id="PF25362"/>
    </source>
</evidence>
<dbReference type="InterPro" id="IPR057446">
    <property type="entry name" value="PH_bac"/>
</dbReference>
<reference evidence="3 4" key="1">
    <citation type="submission" date="2023-07" db="EMBL/GenBank/DDBJ databases">
        <title>Comparative genomics of wheat-associated soil bacteria to identify genetic determinants of phenazine resistance.</title>
        <authorList>
            <person name="Mouncey N."/>
        </authorList>
    </citation>
    <scope>NUCLEOTIDE SEQUENCE [LARGE SCALE GENOMIC DNA]</scope>
    <source>
        <strain evidence="3 4">V3I3</strain>
    </source>
</reference>
<evidence type="ECO:0000256" key="1">
    <source>
        <dbReference type="SAM" id="Phobius"/>
    </source>
</evidence>
<dbReference type="RefSeq" id="WP_307038476.1">
    <property type="nucleotide sequence ID" value="NZ_JAUSYY010000001.1"/>
</dbReference>
<comment type="caution">
    <text evidence="3">The sequence shown here is derived from an EMBL/GenBank/DDBJ whole genome shotgun (WGS) entry which is preliminary data.</text>
</comment>
<evidence type="ECO:0000313" key="3">
    <source>
        <dbReference type="EMBL" id="MDQ0892479.1"/>
    </source>
</evidence>
<keyword evidence="4" id="KW-1185">Reference proteome</keyword>
<keyword evidence="1" id="KW-0472">Membrane</keyword>
<feature type="transmembrane region" description="Helical" evidence="1">
    <location>
        <begin position="6"/>
        <end position="22"/>
    </location>
</feature>
<keyword evidence="1" id="KW-1133">Transmembrane helix</keyword>
<organism evidence="3 4">
    <name type="scientific">Agromyces ramosus</name>
    <dbReference type="NCBI Taxonomy" id="33879"/>
    <lineage>
        <taxon>Bacteria</taxon>
        <taxon>Bacillati</taxon>
        <taxon>Actinomycetota</taxon>
        <taxon>Actinomycetes</taxon>
        <taxon>Micrococcales</taxon>
        <taxon>Microbacteriaceae</taxon>
        <taxon>Agromyces</taxon>
    </lineage>
</organism>
<proteinExistence type="predicted"/>
<dbReference type="EMBL" id="JAUSYY010000001">
    <property type="protein sequence ID" value="MDQ0892479.1"/>
    <property type="molecule type" value="Genomic_DNA"/>
</dbReference>
<feature type="domain" description="PH" evidence="2">
    <location>
        <begin position="39"/>
        <end position="161"/>
    </location>
</feature>
<sequence>MDRWIGVLAAAAVLAVVALLMLRSWRRRSARDETLSSYPVPATLGAPVLETEVLYVATTPAAEPLERLALPGLAFRGSARIEVLAEGVILRIAGESTTFIPADRLLGAGFASYAIDRGVEPEGLIALTWIPLEREPAGAELRVDSYVRARHPGDPVRIIRAVNDIAAAPAAQRPKQESEASDD</sequence>
<accession>A0ABU0R5Z8</accession>
<gene>
    <name evidence="3" type="ORF">QFZ26_000034</name>
</gene>
<dbReference type="Pfam" id="PF25362">
    <property type="entry name" value="bPH_11"/>
    <property type="match status" value="1"/>
</dbReference>
<dbReference type="Proteomes" id="UP001239083">
    <property type="component" value="Unassembled WGS sequence"/>
</dbReference>